<dbReference type="EMBL" id="JAYKXP010000328">
    <property type="protein sequence ID" value="KAK7015168.1"/>
    <property type="molecule type" value="Genomic_DNA"/>
</dbReference>
<evidence type="ECO:0000313" key="2">
    <source>
        <dbReference type="Proteomes" id="UP001383192"/>
    </source>
</evidence>
<sequence length="59" mass="6586">MPGLDSDTLYGTLGGVVLKYRKRFFHLSTYAYLKPPYRLSGCPSSVAWAIDGDFCYVGM</sequence>
<proteinExistence type="predicted"/>
<name>A0AAW0APG7_9AGAR</name>
<protein>
    <submittedName>
        <fullName evidence="1">Uncharacterized protein</fullName>
    </submittedName>
</protein>
<gene>
    <name evidence="1" type="ORF">VNI00_019178</name>
</gene>
<reference evidence="1 2" key="1">
    <citation type="submission" date="2024-01" db="EMBL/GenBank/DDBJ databases">
        <title>A draft genome for a cacao thread blight-causing isolate of Paramarasmius palmivorus.</title>
        <authorList>
            <person name="Baruah I.K."/>
            <person name="Bukari Y."/>
            <person name="Amoako-Attah I."/>
            <person name="Meinhardt L.W."/>
            <person name="Bailey B.A."/>
            <person name="Cohen S.P."/>
        </authorList>
    </citation>
    <scope>NUCLEOTIDE SEQUENCE [LARGE SCALE GENOMIC DNA]</scope>
    <source>
        <strain evidence="1 2">GH-12</strain>
    </source>
</reference>
<dbReference type="AlphaFoldDB" id="A0AAW0APG7"/>
<keyword evidence="2" id="KW-1185">Reference proteome</keyword>
<comment type="caution">
    <text evidence="1">The sequence shown here is derived from an EMBL/GenBank/DDBJ whole genome shotgun (WGS) entry which is preliminary data.</text>
</comment>
<accession>A0AAW0APG7</accession>
<evidence type="ECO:0000313" key="1">
    <source>
        <dbReference type="EMBL" id="KAK7015168.1"/>
    </source>
</evidence>
<dbReference type="Proteomes" id="UP001383192">
    <property type="component" value="Unassembled WGS sequence"/>
</dbReference>
<organism evidence="1 2">
    <name type="scientific">Paramarasmius palmivorus</name>
    <dbReference type="NCBI Taxonomy" id="297713"/>
    <lineage>
        <taxon>Eukaryota</taxon>
        <taxon>Fungi</taxon>
        <taxon>Dikarya</taxon>
        <taxon>Basidiomycota</taxon>
        <taxon>Agaricomycotina</taxon>
        <taxon>Agaricomycetes</taxon>
        <taxon>Agaricomycetidae</taxon>
        <taxon>Agaricales</taxon>
        <taxon>Marasmiineae</taxon>
        <taxon>Marasmiaceae</taxon>
        <taxon>Paramarasmius</taxon>
    </lineage>
</organism>